<dbReference type="SUPFAM" id="SSF50891">
    <property type="entry name" value="Cyclophilin-like"/>
    <property type="match status" value="1"/>
</dbReference>
<evidence type="ECO:0000256" key="2">
    <source>
        <dbReference type="SAM" id="MobiDB-lite"/>
    </source>
</evidence>
<dbReference type="InterPro" id="IPR002130">
    <property type="entry name" value="Cyclophilin-type_PPIase_dom"/>
</dbReference>
<dbReference type="RefSeq" id="WP_317791204.1">
    <property type="nucleotide sequence ID" value="NZ_AP028461.1"/>
</dbReference>
<dbReference type="InterPro" id="IPR029000">
    <property type="entry name" value="Cyclophilin-like_dom_sf"/>
</dbReference>
<evidence type="ECO:0000259" key="4">
    <source>
        <dbReference type="PROSITE" id="PS50072"/>
    </source>
</evidence>
<feature type="region of interest" description="Disordered" evidence="2">
    <location>
        <begin position="1"/>
        <end position="32"/>
    </location>
</feature>
<gene>
    <name evidence="5" type="ORF">ACFQ5G_40515</name>
</gene>
<dbReference type="EC" id="5.2.1.8" evidence="5"/>
<keyword evidence="6" id="KW-1185">Reference proteome</keyword>
<dbReference type="PANTHER" id="PTHR45625:SF3">
    <property type="entry name" value="PEPTIDYL-PROLYL CIS-TRANS ISOMERASE B-RELATED"/>
    <property type="match status" value="1"/>
</dbReference>
<evidence type="ECO:0000256" key="3">
    <source>
        <dbReference type="SAM" id="Phobius"/>
    </source>
</evidence>
<evidence type="ECO:0000313" key="5">
    <source>
        <dbReference type="EMBL" id="MFD1371654.1"/>
    </source>
</evidence>
<dbReference type="Gene3D" id="2.40.100.10">
    <property type="entry name" value="Cyclophilin-like"/>
    <property type="match status" value="1"/>
</dbReference>
<organism evidence="5 6">
    <name type="scientific">Actinoplanes sichuanensis</name>
    <dbReference type="NCBI Taxonomy" id="512349"/>
    <lineage>
        <taxon>Bacteria</taxon>
        <taxon>Bacillati</taxon>
        <taxon>Actinomycetota</taxon>
        <taxon>Actinomycetes</taxon>
        <taxon>Micromonosporales</taxon>
        <taxon>Micromonosporaceae</taxon>
        <taxon>Actinoplanes</taxon>
    </lineage>
</organism>
<dbReference type="Proteomes" id="UP001597183">
    <property type="component" value="Unassembled WGS sequence"/>
</dbReference>
<sequence>MASSKDRQRKLARAKFDRQQARRAERERRRRRVSAGVGTTLAVLLIAAGGAWIGGAFDSDEATTDTSALDQCLWTPLSVESNADLKEVGTPPTTGLPESGTETMTISTDKGVPIVVDIDVAASKCTAASFSYLAGKQFFDNTECHELTTEGALRCGDPSGTGQGGPTYSYYDENPPAAPTPEPSASTAPAATVLYPKGTVAVVGNPKGVNGSQFLIFHKDFATADPQYSILGKVTSGLDTLDAIAKVPTVENSSGDKVKPKDKITIKTLTVGAAATGTAPSAAASVAPSTGAQS</sequence>
<dbReference type="PROSITE" id="PS50072">
    <property type="entry name" value="CSA_PPIASE_2"/>
    <property type="match status" value="1"/>
</dbReference>
<dbReference type="GO" id="GO:0003755">
    <property type="term" value="F:peptidyl-prolyl cis-trans isomerase activity"/>
    <property type="evidence" value="ECO:0007669"/>
    <property type="project" value="UniProtKB-EC"/>
</dbReference>
<keyword evidence="3" id="KW-1133">Transmembrane helix</keyword>
<comment type="caution">
    <text evidence="5">The sequence shown here is derived from an EMBL/GenBank/DDBJ whole genome shotgun (WGS) entry which is preliminary data.</text>
</comment>
<name>A0ABW4AM90_9ACTN</name>
<comment type="function">
    <text evidence="1">PPIases accelerate the folding of proteins. It catalyzes the cis-trans isomerization of proline imidic peptide bonds in oligopeptides.</text>
</comment>
<accession>A0ABW4AM90</accession>
<dbReference type="EMBL" id="JBHTMK010000052">
    <property type="protein sequence ID" value="MFD1371654.1"/>
    <property type="molecule type" value="Genomic_DNA"/>
</dbReference>
<evidence type="ECO:0000313" key="6">
    <source>
        <dbReference type="Proteomes" id="UP001597183"/>
    </source>
</evidence>
<feature type="compositionally biased region" description="Basic and acidic residues" evidence="2">
    <location>
        <begin position="14"/>
        <end position="27"/>
    </location>
</feature>
<reference evidence="6" key="1">
    <citation type="journal article" date="2019" name="Int. J. Syst. Evol. Microbiol.">
        <title>The Global Catalogue of Microorganisms (GCM) 10K type strain sequencing project: providing services to taxonomists for standard genome sequencing and annotation.</title>
        <authorList>
            <consortium name="The Broad Institute Genomics Platform"/>
            <consortium name="The Broad Institute Genome Sequencing Center for Infectious Disease"/>
            <person name="Wu L."/>
            <person name="Ma J."/>
        </authorList>
    </citation>
    <scope>NUCLEOTIDE SEQUENCE [LARGE SCALE GENOMIC DNA]</scope>
    <source>
        <strain evidence="6">CCM 7526</strain>
    </source>
</reference>
<dbReference type="Pfam" id="PF00160">
    <property type="entry name" value="Pro_isomerase"/>
    <property type="match status" value="1"/>
</dbReference>
<evidence type="ECO:0000256" key="1">
    <source>
        <dbReference type="ARBA" id="ARBA00002388"/>
    </source>
</evidence>
<keyword evidence="5" id="KW-0413">Isomerase</keyword>
<protein>
    <submittedName>
        <fullName evidence="5">Peptidylprolyl isomerase</fullName>
        <ecNumber evidence="5">5.2.1.8</ecNumber>
    </submittedName>
</protein>
<feature type="domain" description="PPIase cyclophilin-type" evidence="4">
    <location>
        <begin position="114"/>
        <end position="271"/>
    </location>
</feature>
<feature type="transmembrane region" description="Helical" evidence="3">
    <location>
        <begin position="33"/>
        <end position="53"/>
    </location>
</feature>
<proteinExistence type="predicted"/>
<feature type="region of interest" description="Disordered" evidence="2">
    <location>
        <begin position="85"/>
        <end position="105"/>
    </location>
</feature>
<dbReference type="InterPro" id="IPR044666">
    <property type="entry name" value="Cyclophilin_A-like"/>
</dbReference>
<keyword evidence="3" id="KW-0472">Membrane</keyword>
<dbReference type="PANTHER" id="PTHR45625">
    <property type="entry name" value="PEPTIDYL-PROLYL CIS-TRANS ISOMERASE-RELATED"/>
    <property type="match status" value="1"/>
</dbReference>
<keyword evidence="3" id="KW-0812">Transmembrane</keyword>